<keyword evidence="2" id="KW-0812">Transmembrane</keyword>
<feature type="region of interest" description="Disordered" evidence="1">
    <location>
        <begin position="119"/>
        <end position="148"/>
    </location>
</feature>
<sequence>MKLQAALRLGTRVNLYATTLKRSQSTPAELRPPPAAGGSRLDPHRAVHLELCWSDYDAPRCPTLDCAQAGRHFCKSGSSECGPCLYPLEENDHGVCVAPKRHRLKTHKAAIAFQSDVRTTQPLPPPKEETQNVQISTKPPVTTTMSALPTSKPTQVTVKGVRVGPIVTPSKGTDKIIIIMVSVCVIAGTVAVILAAACAVKLQRDSRMTQKVDYPAFGGATVAPVKANGASPLDHTLAQNAQMFHYQHQKQQMLSMGKHKPEAKAVDTDVTSDEEDVGGDFTVYECPGLAPTGEMEVKNPLFDDSTLPYQGNHKFCFATHTLGTTDVTDPQEPGPAVEMLTIINTSSPTAPNVWNYASASFVPSLEECKVISKALLKRQISVSMVKDNAEDLAPVITHIVNASYKAGEVPAAWKASNVVPIPKAQNSSAIKDWRPVSITSCMGKIQEKFITKKLMPTVLSNCKNQHAYLPKASTTTALVKAVHSWLEAVDAKQPTMVRVLLADMSKAFDRVEHNKLIQTLVNLDLAPQLLIWLQSYLTERTQRVVANGKYSPWTQVTSGVPQGGVISPYLFLLYMSTRETHFQDTLDIGYADDIGLCGGCKDSLCAGVCVISVCVCGGGCTVTAVCSGRGRSLSSSHWLHAVRPLNSFVWV</sequence>
<evidence type="ECO:0000313" key="4">
    <source>
        <dbReference type="EMBL" id="KAK7895622.1"/>
    </source>
</evidence>
<dbReference type="PANTHER" id="PTHR23352">
    <property type="entry name" value="NEURAL PROLIFERATION DIFFERENTIATION AND CONTROL PROTEIN-1 NPDC-1 PROTEIN"/>
    <property type="match status" value="1"/>
</dbReference>
<proteinExistence type="predicted"/>
<dbReference type="InterPro" id="IPR043502">
    <property type="entry name" value="DNA/RNA_pol_sf"/>
</dbReference>
<protein>
    <recommendedName>
        <fullName evidence="3">Reverse transcriptase domain-containing protein</fullName>
    </recommendedName>
</protein>
<dbReference type="PROSITE" id="PS50878">
    <property type="entry name" value="RT_POL"/>
    <property type="match status" value="1"/>
</dbReference>
<dbReference type="Proteomes" id="UP001460270">
    <property type="component" value="Unassembled WGS sequence"/>
</dbReference>
<feature type="domain" description="Reverse transcriptase" evidence="3">
    <location>
        <begin position="402"/>
        <end position="651"/>
    </location>
</feature>
<organism evidence="4 5">
    <name type="scientific">Mugilogobius chulae</name>
    <name type="common">yellowstripe goby</name>
    <dbReference type="NCBI Taxonomy" id="88201"/>
    <lineage>
        <taxon>Eukaryota</taxon>
        <taxon>Metazoa</taxon>
        <taxon>Chordata</taxon>
        <taxon>Craniata</taxon>
        <taxon>Vertebrata</taxon>
        <taxon>Euteleostomi</taxon>
        <taxon>Actinopterygii</taxon>
        <taxon>Neopterygii</taxon>
        <taxon>Teleostei</taxon>
        <taxon>Neoteleostei</taxon>
        <taxon>Acanthomorphata</taxon>
        <taxon>Gobiaria</taxon>
        <taxon>Gobiiformes</taxon>
        <taxon>Gobioidei</taxon>
        <taxon>Gobiidae</taxon>
        <taxon>Gobionellinae</taxon>
        <taxon>Mugilogobius</taxon>
    </lineage>
</organism>
<comment type="caution">
    <text evidence="4">The sequence shown here is derived from an EMBL/GenBank/DDBJ whole genome shotgun (WGS) entry which is preliminary data.</text>
</comment>
<feature type="compositionally biased region" description="Polar residues" evidence="1">
    <location>
        <begin position="131"/>
        <end position="148"/>
    </location>
</feature>
<evidence type="ECO:0000313" key="5">
    <source>
        <dbReference type="Proteomes" id="UP001460270"/>
    </source>
</evidence>
<evidence type="ECO:0000256" key="2">
    <source>
        <dbReference type="SAM" id="Phobius"/>
    </source>
</evidence>
<dbReference type="InterPro" id="IPR000477">
    <property type="entry name" value="RT_dom"/>
</dbReference>
<dbReference type="AlphaFoldDB" id="A0AAW0NJV9"/>
<dbReference type="Pfam" id="PF00078">
    <property type="entry name" value="RVT_1"/>
    <property type="match status" value="1"/>
</dbReference>
<feature type="transmembrane region" description="Helical" evidence="2">
    <location>
        <begin position="176"/>
        <end position="200"/>
    </location>
</feature>
<gene>
    <name evidence="4" type="ORF">WMY93_020947</name>
</gene>
<dbReference type="SUPFAM" id="SSF56672">
    <property type="entry name" value="DNA/RNA polymerases"/>
    <property type="match status" value="1"/>
</dbReference>
<keyword evidence="5" id="KW-1185">Reference proteome</keyword>
<reference evidence="5" key="1">
    <citation type="submission" date="2024-04" db="EMBL/GenBank/DDBJ databases">
        <title>Salinicola lusitanus LLJ914,a marine bacterium isolated from the Okinawa Trough.</title>
        <authorList>
            <person name="Li J."/>
        </authorList>
    </citation>
    <scope>NUCLEOTIDE SEQUENCE [LARGE SCALE GENOMIC DNA]</scope>
</reference>
<dbReference type="CDD" id="cd01650">
    <property type="entry name" value="RT_nLTR_like"/>
    <property type="match status" value="1"/>
</dbReference>
<dbReference type="InterPro" id="IPR009635">
    <property type="entry name" value="NPDC1"/>
</dbReference>
<evidence type="ECO:0000259" key="3">
    <source>
        <dbReference type="PROSITE" id="PS50878"/>
    </source>
</evidence>
<dbReference type="PANTHER" id="PTHR23352:SF2">
    <property type="entry name" value="NEURAL PROLIFERATION DIFFERENTIATION AND CONTROL PROTEIN 1"/>
    <property type="match status" value="1"/>
</dbReference>
<keyword evidence="2" id="KW-0472">Membrane</keyword>
<dbReference type="EMBL" id="JBBPFD010000015">
    <property type="protein sequence ID" value="KAK7895622.1"/>
    <property type="molecule type" value="Genomic_DNA"/>
</dbReference>
<evidence type="ECO:0000256" key="1">
    <source>
        <dbReference type="SAM" id="MobiDB-lite"/>
    </source>
</evidence>
<name>A0AAW0NJV9_9GOBI</name>
<dbReference type="GO" id="GO:0016020">
    <property type="term" value="C:membrane"/>
    <property type="evidence" value="ECO:0007669"/>
    <property type="project" value="InterPro"/>
</dbReference>
<accession>A0AAW0NJV9</accession>
<keyword evidence="2" id="KW-1133">Transmembrane helix</keyword>
<dbReference type="Pfam" id="PF06809">
    <property type="entry name" value="NPDC1"/>
    <property type="match status" value="2"/>
</dbReference>